<feature type="region of interest" description="Disordered" evidence="1">
    <location>
        <begin position="103"/>
        <end position="122"/>
    </location>
</feature>
<dbReference type="AlphaFoldDB" id="A0A2W5DD68"/>
<evidence type="ECO:0000313" key="3">
    <source>
        <dbReference type="Proteomes" id="UP000249633"/>
    </source>
</evidence>
<evidence type="ECO:0000313" key="2">
    <source>
        <dbReference type="EMBL" id="PZP28343.1"/>
    </source>
</evidence>
<comment type="caution">
    <text evidence="2">The sequence shown here is derived from an EMBL/GenBank/DDBJ whole genome shotgun (WGS) entry which is preliminary data.</text>
</comment>
<gene>
    <name evidence="2" type="ORF">DI603_19460</name>
</gene>
<name>A0A2W5DD68_9BURK</name>
<dbReference type="Proteomes" id="UP000249633">
    <property type="component" value="Unassembled WGS sequence"/>
</dbReference>
<sequence length="194" mass="19615">MDAINGLRRGSAISLTPEQSAASAARATLPEVVAQRRPSDDPPPQQPSGGQGVAQEVKLALRQLGVSLSGTGAAFSSIKAGEPVAGLHEALGEFMTQLADAAQAAGALDSTSTPPAQRDKSGFASGLNALVRQVGLGDPPPGLQSAYEQLLQRSGTQSAPSLQSFLTQLQSQLGYGVVSSTPAGSVGNLLDSRA</sequence>
<dbReference type="EMBL" id="QFOD01000023">
    <property type="protein sequence ID" value="PZP28343.1"/>
    <property type="molecule type" value="Genomic_DNA"/>
</dbReference>
<feature type="compositionally biased region" description="Low complexity" evidence="1">
    <location>
        <begin position="103"/>
        <end position="112"/>
    </location>
</feature>
<reference evidence="2 3" key="1">
    <citation type="submission" date="2017-08" db="EMBL/GenBank/DDBJ databases">
        <title>Infants hospitalized years apart are colonized by the same room-sourced microbial strains.</title>
        <authorList>
            <person name="Brooks B."/>
            <person name="Olm M.R."/>
            <person name="Firek B.A."/>
            <person name="Baker R."/>
            <person name="Thomas B.C."/>
            <person name="Morowitz M.J."/>
            <person name="Banfield J.F."/>
        </authorList>
    </citation>
    <scope>NUCLEOTIDE SEQUENCE [LARGE SCALE GENOMIC DNA]</scope>
    <source>
        <strain evidence="2">S2_012_000_R2_81</strain>
    </source>
</reference>
<feature type="region of interest" description="Disordered" evidence="1">
    <location>
        <begin position="1"/>
        <end position="55"/>
    </location>
</feature>
<protein>
    <recommendedName>
        <fullName evidence="4">DUF5610 domain-containing protein</fullName>
    </recommendedName>
</protein>
<accession>A0A2W5DD68</accession>
<organism evidence="2 3">
    <name type="scientific">Roseateles depolymerans</name>
    <dbReference type="NCBI Taxonomy" id="76731"/>
    <lineage>
        <taxon>Bacteria</taxon>
        <taxon>Pseudomonadati</taxon>
        <taxon>Pseudomonadota</taxon>
        <taxon>Betaproteobacteria</taxon>
        <taxon>Burkholderiales</taxon>
        <taxon>Sphaerotilaceae</taxon>
        <taxon>Roseateles</taxon>
    </lineage>
</organism>
<feature type="compositionally biased region" description="Polar residues" evidence="1">
    <location>
        <begin position="13"/>
        <end position="22"/>
    </location>
</feature>
<evidence type="ECO:0000256" key="1">
    <source>
        <dbReference type="SAM" id="MobiDB-lite"/>
    </source>
</evidence>
<evidence type="ECO:0008006" key="4">
    <source>
        <dbReference type="Google" id="ProtNLM"/>
    </source>
</evidence>
<proteinExistence type="predicted"/>